<organism evidence="2 3">
    <name type="scientific">Flavobacterium granuli</name>
    <dbReference type="NCBI Taxonomy" id="280093"/>
    <lineage>
        <taxon>Bacteria</taxon>
        <taxon>Pseudomonadati</taxon>
        <taxon>Bacteroidota</taxon>
        <taxon>Flavobacteriia</taxon>
        <taxon>Flavobacteriales</taxon>
        <taxon>Flavobacteriaceae</taxon>
        <taxon>Flavobacterium</taxon>
    </lineage>
</organism>
<dbReference type="InterPro" id="IPR014944">
    <property type="entry name" value="Toxin_SymE-like"/>
</dbReference>
<keyword evidence="3" id="KW-1185">Reference proteome</keyword>
<accession>A0ABU1S0H1</accession>
<dbReference type="Pfam" id="PF08845">
    <property type="entry name" value="SymE_toxin"/>
    <property type="match status" value="1"/>
</dbReference>
<dbReference type="RefSeq" id="WP_310004967.1">
    <property type="nucleotide sequence ID" value="NZ_JAVDTX010000002.1"/>
</dbReference>
<sequence>MDTSFNIRKLTVSSRFVRALFKKSTHKPKLTISGDWMQKAGFEIGEKVTVSVSQNLLIIQKI</sequence>
<evidence type="ECO:0000313" key="2">
    <source>
        <dbReference type="EMBL" id="MDR6844521.1"/>
    </source>
</evidence>
<dbReference type="Proteomes" id="UP001261871">
    <property type="component" value="Unassembled WGS sequence"/>
</dbReference>
<evidence type="ECO:0000259" key="1">
    <source>
        <dbReference type="Pfam" id="PF08845"/>
    </source>
</evidence>
<name>A0ABU1S0H1_9FLAO</name>
<evidence type="ECO:0000313" key="3">
    <source>
        <dbReference type="Proteomes" id="UP001261871"/>
    </source>
</evidence>
<protein>
    <submittedName>
        <fullName evidence="2">Toxic protein SymE</fullName>
    </submittedName>
</protein>
<reference evidence="2 3" key="1">
    <citation type="submission" date="2023-07" db="EMBL/GenBank/DDBJ databases">
        <title>Sorghum-associated microbial communities from plants grown in Nebraska, USA.</title>
        <authorList>
            <person name="Schachtman D."/>
        </authorList>
    </citation>
    <scope>NUCLEOTIDE SEQUENCE [LARGE SCALE GENOMIC DNA]</scope>
    <source>
        <strain evidence="2 3">BE124</strain>
    </source>
</reference>
<gene>
    <name evidence="2" type="ORF">J2W95_001212</name>
</gene>
<feature type="domain" description="Toxin SymE-like" evidence="1">
    <location>
        <begin position="24"/>
        <end position="60"/>
    </location>
</feature>
<proteinExistence type="predicted"/>
<dbReference type="EMBL" id="JAVDTX010000002">
    <property type="protein sequence ID" value="MDR6844521.1"/>
    <property type="molecule type" value="Genomic_DNA"/>
</dbReference>
<comment type="caution">
    <text evidence="2">The sequence shown here is derived from an EMBL/GenBank/DDBJ whole genome shotgun (WGS) entry which is preliminary data.</text>
</comment>